<proteinExistence type="predicted"/>
<dbReference type="Proteomes" id="UP000011724">
    <property type="component" value="Chromosome"/>
</dbReference>
<accession>M1WLM9</accession>
<organism evidence="1 2">
    <name type="scientific">Pseudodesulfovibrio piezophilus (strain DSM 21447 / JCM 15486 / C1TLV30)</name>
    <name type="common">Desulfovibrio piezophilus</name>
    <dbReference type="NCBI Taxonomy" id="1322246"/>
    <lineage>
        <taxon>Bacteria</taxon>
        <taxon>Pseudomonadati</taxon>
        <taxon>Thermodesulfobacteriota</taxon>
        <taxon>Desulfovibrionia</taxon>
        <taxon>Desulfovibrionales</taxon>
        <taxon>Desulfovibrionaceae</taxon>
    </lineage>
</organism>
<keyword evidence="2" id="KW-1185">Reference proteome</keyword>
<protein>
    <submittedName>
        <fullName evidence="1">Uncharacterized protein</fullName>
    </submittedName>
</protein>
<dbReference type="PATRIC" id="fig|879567.3.peg.927"/>
<dbReference type="BioCyc" id="DPIE1322246:BN4_RS04615-MONOMER"/>
<dbReference type="STRING" id="1322246.BN4_10903"/>
<dbReference type="EMBL" id="FO203427">
    <property type="protein sequence ID" value="CCH48140.1"/>
    <property type="molecule type" value="Genomic_DNA"/>
</dbReference>
<dbReference type="OrthoDB" id="9804952at2"/>
<reference evidence="2" key="2">
    <citation type="journal article" date="2013" name="Stand. Genomic Sci.">
        <title>Complete genome sequence of Desulfocapsa sulfexigens, a marine deltaproteobacterium specialized in disproportionating inorganic sulfur compounds.</title>
        <authorList>
            <person name="Finster K.W."/>
            <person name="Kjeldsen K.U."/>
            <person name="Kube M."/>
            <person name="Reinhardt R."/>
            <person name="Mussmann M."/>
            <person name="Amann R."/>
            <person name="Schreiber L."/>
        </authorList>
    </citation>
    <scope>NUCLEOTIDE SEQUENCE [LARGE SCALE GENOMIC DNA]</scope>
    <source>
        <strain evidence="2">DSM 10523 / SB164P1</strain>
    </source>
</reference>
<dbReference type="eggNOG" id="COG1032">
    <property type="taxonomic scope" value="Bacteria"/>
</dbReference>
<dbReference type="RefSeq" id="WP_015414193.1">
    <property type="nucleotide sequence ID" value="NC_020409.1"/>
</dbReference>
<dbReference type="KEGG" id="dpi:BN4_10903"/>
<gene>
    <name evidence="1" type="ordered locus">BN4_10903</name>
</gene>
<evidence type="ECO:0000313" key="1">
    <source>
        <dbReference type="EMBL" id="CCH48140.1"/>
    </source>
</evidence>
<dbReference type="AlphaFoldDB" id="M1WLM9"/>
<sequence length="260" mass="29116">MYIDVMSPQPSGKNGPWGESCVGVFREGQVLTLEEVLESIRSTCLKVFTFEDREIFSDNEYGLQLCAALREAGVNILWTARLNQEPSCELLQEMRLAGCQRLDFFLPSVGIGEVVSRVRKFGFAVRLCSIGGVWTSRDEWTYSVAERERVATLLPDVHAVHFELAVAYYKARRYREVMLPLGKAMTLGFPMNTLCLNLLACLSAVKHYPDMAAGLLEQAAYDCPPPVVSRNRREIRAWLESGGDVRGVPLILEPEASLHV</sequence>
<evidence type="ECO:0000313" key="2">
    <source>
        <dbReference type="Proteomes" id="UP000011724"/>
    </source>
</evidence>
<reference evidence="1 2" key="1">
    <citation type="journal article" date="2013" name="PLoS ONE">
        <title>The first genomic and proteomic characterization of a deep-sea sulfate reducer: insights into the piezophilic lifestyle of Desulfovibrio piezophilus.</title>
        <authorList>
            <person name="Pradel N."/>
            <person name="Ji B."/>
            <person name="Gimenez G."/>
            <person name="Talla E."/>
            <person name="Lenoble P."/>
            <person name="Garel M."/>
            <person name="Tamburini C."/>
            <person name="Fourquet P."/>
            <person name="Lebrun R."/>
            <person name="Bertin P."/>
            <person name="Denis Y."/>
            <person name="Pophillat M."/>
            <person name="Barbe V."/>
            <person name="Ollivier B."/>
            <person name="Dolla A."/>
        </authorList>
    </citation>
    <scope>NUCLEOTIDE SEQUENCE [LARGE SCALE GENOMIC DNA]</scope>
    <source>
        <strain evidence="2">DSM 10523 / SB164P1</strain>
    </source>
</reference>
<name>M1WLM9_PSEP2</name>
<dbReference type="HOGENOM" id="CLU_1068433_0_0_7"/>